<dbReference type="InterPro" id="IPR040976">
    <property type="entry name" value="Pkinase_fungal"/>
</dbReference>
<evidence type="ECO:0000259" key="1">
    <source>
        <dbReference type="PROSITE" id="PS50011"/>
    </source>
</evidence>
<dbReference type="Gene3D" id="1.10.510.10">
    <property type="entry name" value="Transferase(Phosphotransferase) domain 1"/>
    <property type="match status" value="1"/>
</dbReference>
<dbReference type="PANTHER" id="PTHR38248:SF2">
    <property type="entry name" value="FUNK1 11"/>
    <property type="match status" value="1"/>
</dbReference>
<reference evidence="3" key="2">
    <citation type="submission" date="2015-01" db="EMBL/GenBank/DDBJ databases">
        <title>Evolutionary Origins and Diversification of the Mycorrhizal Mutualists.</title>
        <authorList>
            <consortium name="DOE Joint Genome Institute"/>
            <consortium name="Mycorrhizal Genomics Consortium"/>
            <person name="Kohler A."/>
            <person name="Kuo A."/>
            <person name="Nagy L.G."/>
            <person name="Floudas D."/>
            <person name="Copeland A."/>
            <person name="Barry K.W."/>
            <person name="Cichocki N."/>
            <person name="Veneault-Fourrey C."/>
            <person name="LaButti K."/>
            <person name="Lindquist E.A."/>
            <person name="Lipzen A."/>
            <person name="Lundell T."/>
            <person name="Morin E."/>
            <person name="Murat C."/>
            <person name="Riley R."/>
            <person name="Ohm R."/>
            <person name="Sun H."/>
            <person name="Tunlid A."/>
            <person name="Henrissat B."/>
            <person name="Grigoriev I.V."/>
            <person name="Hibbett D.S."/>
            <person name="Martin F."/>
        </authorList>
    </citation>
    <scope>NUCLEOTIDE SEQUENCE [LARGE SCALE GENOMIC DNA]</scope>
    <source>
        <strain evidence="3">UH-Slu-Lm8-n1</strain>
    </source>
</reference>
<name>A0A0D0B2F5_9AGAM</name>
<dbReference type="InterPro" id="IPR000719">
    <property type="entry name" value="Prot_kinase_dom"/>
</dbReference>
<organism evidence="2 3">
    <name type="scientific">Suillus luteus UH-Slu-Lm8-n1</name>
    <dbReference type="NCBI Taxonomy" id="930992"/>
    <lineage>
        <taxon>Eukaryota</taxon>
        <taxon>Fungi</taxon>
        <taxon>Dikarya</taxon>
        <taxon>Basidiomycota</taxon>
        <taxon>Agaricomycotina</taxon>
        <taxon>Agaricomycetes</taxon>
        <taxon>Agaricomycetidae</taxon>
        <taxon>Boletales</taxon>
        <taxon>Suillineae</taxon>
        <taxon>Suillaceae</taxon>
        <taxon>Suillus</taxon>
    </lineage>
</organism>
<dbReference type="STRING" id="930992.A0A0D0B2F5"/>
<evidence type="ECO:0000313" key="3">
    <source>
        <dbReference type="Proteomes" id="UP000054485"/>
    </source>
</evidence>
<protein>
    <submittedName>
        <fullName evidence="2">Unplaced genomic scaffold CY34scaffold_163, whole genome shotgun sequence</fullName>
    </submittedName>
</protein>
<evidence type="ECO:0000313" key="2">
    <source>
        <dbReference type="EMBL" id="KIK40662.1"/>
    </source>
</evidence>
<dbReference type="EMBL" id="KN835294">
    <property type="protein sequence ID" value="KIK40662.1"/>
    <property type="molecule type" value="Genomic_DNA"/>
</dbReference>
<dbReference type="HOGENOM" id="CLU_383182_0_0_1"/>
<feature type="domain" description="Protein kinase" evidence="1">
    <location>
        <begin position="333"/>
        <end position="680"/>
    </location>
</feature>
<dbReference type="AlphaFoldDB" id="A0A0D0B2F5"/>
<dbReference type="SUPFAM" id="SSF56112">
    <property type="entry name" value="Protein kinase-like (PK-like)"/>
    <property type="match status" value="1"/>
</dbReference>
<dbReference type="OrthoDB" id="2682511at2759"/>
<proteinExistence type="predicted"/>
<accession>A0A0D0B2F5</accession>
<dbReference type="Proteomes" id="UP000054485">
    <property type="component" value="Unassembled WGS sequence"/>
</dbReference>
<gene>
    <name evidence="2" type="ORF">CY34DRAFT_764484</name>
</gene>
<reference evidence="2 3" key="1">
    <citation type="submission" date="2014-04" db="EMBL/GenBank/DDBJ databases">
        <authorList>
            <consortium name="DOE Joint Genome Institute"/>
            <person name="Kuo A."/>
            <person name="Ruytinx J."/>
            <person name="Rineau F."/>
            <person name="Colpaert J."/>
            <person name="Kohler A."/>
            <person name="Nagy L.G."/>
            <person name="Floudas D."/>
            <person name="Copeland A."/>
            <person name="Barry K.W."/>
            <person name="Cichocki N."/>
            <person name="Veneault-Fourrey C."/>
            <person name="LaButti K."/>
            <person name="Lindquist E.A."/>
            <person name="Lipzen A."/>
            <person name="Lundell T."/>
            <person name="Morin E."/>
            <person name="Murat C."/>
            <person name="Sun H."/>
            <person name="Tunlid A."/>
            <person name="Henrissat B."/>
            <person name="Grigoriev I.V."/>
            <person name="Hibbett D.S."/>
            <person name="Martin F."/>
            <person name="Nordberg H.P."/>
            <person name="Cantor M.N."/>
            <person name="Hua S.X."/>
        </authorList>
    </citation>
    <scope>NUCLEOTIDE SEQUENCE [LARGE SCALE GENOMIC DNA]</scope>
    <source>
        <strain evidence="2 3">UH-Slu-Lm8-n1</strain>
    </source>
</reference>
<dbReference type="Pfam" id="PF17667">
    <property type="entry name" value="Pkinase_fungal"/>
    <property type="match status" value="1"/>
</dbReference>
<dbReference type="InterPro" id="IPR011009">
    <property type="entry name" value="Kinase-like_dom_sf"/>
</dbReference>
<sequence length="742" mass="84407">MDKLTDRELNRLIVEEEEPPDDGDQPFSFMLAWIFRSFTVQLPDVTELRVPLHKIRYRDHRLHSKFALTDERALVPLFDEDQQQWNWALPMSHLDEPGIDRIEETREGLEGNENEEIFASFFNTISGALSHAQPKVTEANQTVVRTWSSANATRPVKDEEIHRKPDLALLDDVTARWDTIKAVCELTSQPYSPQSTIGKTIDSKAYLLLRRQPWRRFVLLMSLTNGYRDLRIHMYDHSGGVVTPCVNIVSDPNLYLHILSCLVFGNLECLGYDPSILIFTKTLRPAQLENSSTFSRPTTNRIPAPDPHQARESLPIGKILVNDHTYDILELIFSSQGLVGRGTVCYLARRLGEEYIIKDHWVLGDKEVALNEVAMLQAMQGVRGVPQLIEYWLVETKAQEVDETMNYRGKIWQSIKGTSRTHVRLVLKPRARPLHMFRTKVELVSAIRDIIRIQQIAVEERGILHRDCSLNNAMIEDDGDGSHGTLIDWEFAVHILAGQKYAIGGTGTLPFMSRSLLFQLSEAVGGIAMSQNSWKHASHSRAKVPPLIMHGYQDDLESVFYVFIWICIGYSGPLGVKRVLEKRKQGEWLLHLWSADSFKEGGNEKTSFFFHPNADKLTQQFHPYFHDLLPLALDWYELIRGKGPSHALTFKEVIDLLTKHLDILPKDEPSPELLFAKKIIDALPNGLPAIPDALPGGKRKVASEAADKDVAHPPVMEHDTTFGGRVLWTMEPVPQPKRMRTT</sequence>
<dbReference type="PANTHER" id="PTHR38248">
    <property type="entry name" value="FUNK1 6"/>
    <property type="match status" value="1"/>
</dbReference>
<dbReference type="GO" id="GO:0004672">
    <property type="term" value="F:protein kinase activity"/>
    <property type="evidence" value="ECO:0007669"/>
    <property type="project" value="InterPro"/>
</dbReference>
<dbReference type="PROSITE" id="PS50011">
    <property type="entry name" value="PROTEIN_KINASE_DOM"/>
    <property type="match status" value="1"/>
</dbReference>
<dbReference type="InParanoid" id="A0A0D0B2F5"/>
<keyword evidence="3" id="KW-1185">Reference proteome</keyword>
<dbReference type="GO" id="GO:0005524">
    <property type="term" value="F:ATP binding"/>
    <property type="evidence" value="ECO:0007669"/>
    <property type="project" value="InterPro"/>
</dbReference>